<dbReference type="GO" id="GO:0033863">
    <property type="term" value="F:ribose 1,5-bisphosphate phosphokinase activity"/>
    <property type="evidence" value="ECO:0007669"/>
    <property type="project" value="UniProtKB-EC"/>
</dbReference>
<dbReference type="UniPathway" id="UPA00087">
    <property type="reaction ID" value="UER00175"/>
</dbReference>
<dbReference type="GO" id="GO:0006015">
    <property type="term" value="P:5-phosphoribose 1-diphosphate biosynthetic process"/>
    <property type="evidence" value="ECO:0007669"/>
    <property type="project" value="UniProtKB-UniPathway"/>
</dbReference>
<evidence type="ECO:0000256" key="6">
    <source>
        <dbReference type="ARBA" id="ARBA00022840"/>
    </source>
</evidence>
<evidence type="ECO:0000256" key="4">
    <source>
        <dbReference type="ARBA" id="ARBA00022679"/>
    </source>
</evidence>
<name>W0NTM5_9BACT</name>
<dbReference type="NCBIfam" id="TIGR02322">
    <property type="entry name" value="phosphon_PhnN"/>
    <property type="match status" value="1"/>
</dbReference>
<dbReference type="SUPFAM" id="SSF52540">
    <property type="entry name" value="P-loop containing nucleoside triphosphate hydrolases"/>
    <property type="match status" value="1"/>
</dbReference>
<evidence type="ECO:0000256" key="3">
    <source>
        <dbReference type="ARBA" id="ARBA00012892"/>
    </source>
</evidence>
<feature type="domain" description="Guanylate kinase/L-type calcium channel beta subunit" evidence="7">
    <location>
        <begin position="8"/>
        <end position="190"/>
    </location>
</feature>
<keyword evidence="6" id="KW-0067">ATP-binding</keyword>
<evidence type="ECO:0000259" key="7">
    <source>
        <dbReference type="SMART" id="SM00072"/>
    </source>
</evidence>
<evidence type="ECO:0000256" key="2">
    <source>
        <dbReference type="ARBA" id="ARBA00005069"/>
    </source>
</evidence>
<dbReference type="InterPro" id="IPR008145">
    <property type="entry name" value="GK/Ca_channel_bsu"/>
</dbReference>
<dbReference type="NCBIfam" id="NF007485">
    <property type="entry name" value="PRK10078.1"/>
    <property type="match status" value="1"/>
</dbReference>
<evidence type="ECO:0000313" key="8">
    <source>
        <dbReference type="EMBL" id="AHG53030.1"/>
    </source>
</evidence>
<reference evidence="8" key="1">
    <citation type="journal article" date="2013" name="Front. Microbiol.">
        <title>Metatranscriptomic and functional metagenomic analysis of methylphosphonate utilization by marine bacteria.</title>
        <authorList>
            <person name="Martinez A."/>
            <person name="Ventouras L.A."/>
            <person name="Wilson S.T."/>
            <person name="Karl D.M."/>
            <person name="Delong E.F."/>
        </authorList>
    </citation>
    <scope>NUCLEOTIDE SEQUENCE</scope>
</reference>
<dbReference type="EMBL" id="KF742556">
    <property type="protein sequence ID" value="AHG53030.1"/>
    <property type="molecule type" value="Genomic_DNA"/>
</dbReference>
<accession>W0NTM5</accession>
<keyword evidence="5" id="KW-0547">Nucleotide-binding</keyword>
<dbReference type="Gene3D" id="3.40.50.300">
    <property type="entry name" value="P-loop containing nucleotide triphosphate hydrolases"/>
    <property type="match status" value="1"/>
</dbReference>
<comment type="pathway">
    <text evidence="2">Metabolic intermediate biosynthesis; 5-phospho-alpha-D-ribose 1-diphosphate biosynthesis; 5-phospho-alpha-D-ribose 1-diphosphate from D-ribose 5-phosphate (route II): step 3/3.</text>
</comment>
<organism evidence="8">
    <name type="scientific">uncultured bacterium B3TF_MPn1</name>
    <dbReference type="NCBI Taxonomy" id="1439866"/>
    <lineage>
        <taxon>Bacteria</taxon>
        <taxon>environmental samples</taxon>
    </lineage>
</organism>
<dbReference type="AlphaFoldDB" id="W0NTM5"/>
<dbReference type="InterPro" id="IPR012699">
    <property type="entry name" value="PhnN"/>
</dbReference>
<dbReference type="EC" id="2.7.4.23" evidence="3"/>
<protein>
    <recommendedName>
        <fullName evidence="3">ribose 1,5-bisphosphate phosphokinase</fullName>
        <ecNumber evidence="3">2.7.4.23</ecNumber>
    </recommendedName>
</protein>
<sequence length="202" mass="22822">MSTSETKKNKLFYVVGASGSGKDSILKCFRTRSNEDVASPVLIAHRYITRKGSNNEDSIYLSEQEFALREKSGLFSMSWRANGLHYGIGKEVEHWLCEGFSVLVNGSRAYLPQAETKFGGRLHSILVSVPEEELRNRLFQRSRESEAEIEQRLLRHRTFADSVCCDSELSNMDSIDSVVDTLESIMRAEMYPAAVNNSLQEV</sequence>
<dbReference type="GO" id="GO:0005524">
    <property type="term" value="F:ATP binding"/>
    <property type="evidence" value="ECO:0007669"/>
    <property type="project" value="UniProtKB-KW"/>
</dbReference>
<dbReference type="SMART" id="SM00072">
    <property type="entry name" value="GuKc"/>
    <property type="match status" value="1"/>
</dbReference>
<evidence type="ECO:0000256" key="1">
    <source>
        <dbReference type="ARBA" id="ARBA00000373"/>
    </source>
</evidence>
<evidence type="ECO:0000256" key="5">
    <source>
        <dbReference type="ARBA" id="ARBA00022741"/>
    </source>
</evidence>
<dbReference type="InterPro" id="IPR027417">
    <property type="entry name" value="P-loop_NTPase"/>
</dbReference>
<comment type="catalytic activity">
    <reaction evidence="1">
        <text>alpha-D-ribose 1,5-bisphosphate + ATP = 5-phospho-alpha-D-ribose 1-diphosphate + ADP</text>
        <dbReference type="Rhea" id="RHEA:20109"/>
        <dbReference type="ChEBI" id="CHEBI:30616"/>
        <dbReference type="ChEBI" id="CHEBI:58017"/>
        <dbReference type="ChEBI" id="CHEBI:68688"/>
        <dbReference type="ChEBI" id="CHEBI:456216"/>
        <dbReference type="EC" id="2.7.4.23"/>
    </reaction>
</comment>
<proteinExistence type="predicted"/>
<keyword evidence="4" id="KW-0808">Transferase</keyword>